<protein>
    <recommendedName>
        <fullName evidence="7">WW domain-containing protein</fullName>
    </recommendedName>
</protein>
<dbReference type="Proteomes" id="UP000245119">
    <property type="component" value="Linkage Group LG14"/>
</dbReference>
<evidence type="ECO:0000256" key="4">
    <source>
        <dbReference type="ARBA" id="ARBA00023242"/>
    </source>
</evidence>
<evidence type="ECO:0000313" key="8">
    <source>
        <dbReference type="EMBL" id="PVD19113.1"/>
    </source>
</evidence>
<evidence type="ECO:0000256" key="5">
    <source>
        <dbReference type="SAM" id="Coils"/>
    </source>
</evidence>
<dbReference type="GO" id="GO:0005737">
    <property type="term" value="C:cytoplasm"/>
    <property type="evidence" value="ECO:0007669"/>
    <property type="project" value="UniProtKB-SubCell"/>
</dbReference>
<feature type="compositionally biased region" description="Low complexity" evidence="6">
    <location>
        <begin position="111"/>
        <end position="133"/>
    </location>
</feature>
<dbReference type="OrthoDB" id="3045089at2759"/>
<keyword evidence="9" id="KW-1185">Reference proteome</keyword>
<reference evidence="8 9" key="1">
    <citation type="submission" date="2018-04" db="EMBL/GenBank/DDBJ databases">
        <title>The genome of golden apple snail Pomacea canaliculata provides insight into stress tolerance and invasive adaptation.</title>
        <authorList>
            <person name="Liu C."/>
            <person name="Liu B."/>
            <person name="Ren Y."/>
            <person name="Zhang Y."/>
            <person name="Wang H."/>
            <person name="Li S."/>
            <person name="Jiang F."/>
            <person name="Yin L."/>
            <person name="Zhang G."/>
            <person name="Qian W."/>
            <person name="Fan W."/>
        </authorList>
    </citation>
    <scope>NUCLEOTIDE SEQUENCE [LARGE SCALE GENOMIC DNA]</scope>
    <source>
        <strain evidence="8">SZHN2017</strain>
        <tissue evidence="8">Muscle</tissue>
    </source>
</reference>
<dbReference type="SUPFAM" id="SSF51045">
    <property type="entry name" value="WW domain"/>
    <property type="match status" value="2"/>
</dbReference>
<evidence type="ECO:0000259" key="7">
    <source>
        <dbReference type="PROSITE" id="PS50020"/>
    </source>
</evidence>
<dbReference type="Pfam" id="PF00397">
    <property type="entry name" value="WW"/>
    <property type="match status" value="1"/>
</dbReference>
<evidence type="ECO:0000313" key="9">
    <source>
        <dbReference type="Proteomes" id="UP000245119"/>
    </source>
</evidence>
<evidence type="ECO:0000256" key="2">
    <source>
        <dbReference type="ARBA" id="ARBA00004496"/>
    </source>
</evidence>
<feature type="coiled-coil region" evidence="5">
    <location>
        <begin position="157"/>
        <end position="184"/>
    </location>
</feature>
<dbReference type="GO" id="GO:0003713">
    <property type="term" value="F:transcription coactivator activity"/>
    <property type="evidence" value="ECO:0007669"/>
    <property type="project" value="TreeGrafter"/>
</dbReference>
<feature type="compositionally biased region" description="Polar residues" evidence="6">
    <location>
        <begin position="16"/>
        <end position="29"/>
    </location>
</feature>
<evidence type="ECO:0000256" key="6">
    <source>
        <dbReference type="SAM" id="MobiDB-lite"/>
    </source>
</evidence>
<dbReference type="Gene3D" id="2.20.70.10">
    <property type="match status" value="2"/>
</dbReference>
<keyword evidence="3" id="KW-0963">Cytoplasm</keyword>
<feature type="domain" description="WW" evidence="7">
    <location>
        <begin position="65"/>
        <end position="98"/>
    </location>
</feature>
<dbReference type="PROSITE" id="PS50020">
    <property type="entry name" value="WW_DOMAIN_2"/>
    <property type="match status" value="2"/>
</dbReference>
<dbReference type="PANTHER" id="PTHR17616">
    <property type="entry name" value="YES-ASSOCIATED PROTEIN YAP1 FAMILY MEMBER"/>
    <property type="match status" value="1"/>
</dbReference>
<comment type="caution">
    <text evidence="8">The sequence shown here is derived from an EMBL/GenBank/DDBJ whole genome shotgun (WGS) entry which is preliminary data.</text>
</comment>
<dbReference type="InterPro" id="IPR051583">
    <property type="entry name" value="YAP1"/>
</dbReference>
<proteinExistence type="predicted"/>
<evidence type="ECO:0000256" key="1">
    <source>
        <dbReference type="ARBA" id="ARBA00004123"/>
    </source>
</evidence>
<feature type="domain" description="WW" evidence="7">
    <location>
        <begin position="4"/>
        <end position="33"/>
    </location>
</feature>
<organism evidence="8 9">
    <name type="scientific">Pomacea canaliculata</name>
    <name type="common">Golden apple snail</name>
    <dbReference type="NCBI Taxonomy" id="400727"/>
    <lineage>
        <taxon>Eukaryota</taxon>
        <taxon>Metazoa</taxon>
        <taxon>Spiralia</taxon>
        <taxon>Lophotrochozoa</taxon>
        <taxon>Mollusca</taxon>
        <taxon>Gastropoda</taxon>
        <taxon>Caenogastropoda</taxon>
        <taxon>Architaenioglossa</taxon>
        <taxon>Ampullarioidea</taxon>
        <taxon>Ampullariidae</taxon>
        <taxon>Pomacea</taxon>
    </lineage>
</organism>
<dbReference type="AlphaFoldDB" id="A0A2T7ND71"/>
<dbReference type="EMBL" id="PZQS01000014">
    <property type="protein sequence ID" value="PVD19113.1"/>
    <property type="molecule type" value="Genomic_DNA"/>
</dbReference>
<dbReference type="CDD" id="cd00201">
    <property type="entry name" value="WW"/>
    <property type="match status" value="2"/>
</dbReference>
<sequence length="322" mass="35260">MLDEPLPPGWGMARTPQGQSHVLQTTTWQDPRKSHPSSNMGSTQQPGSPVSGTQSPPNTMDITKMPLPLGWERAYTPEGEIYFINHIERTTSWFHPSIPAAQQRPGMRLHPQQQQQQAALAPSPQQPQQASPLMRSPISGASSPPVPPGQHGPLTAEQQRQLKLKQLQMEKELLKKRQEELARQEMMIQLGAGGETTDTTADLTTVTDPFLGQTGSTDHHSRQESADSGLGGMGTGYNLPRTPEDFLSNMEEMDIPDGGHKSQAQGDFINMDIGSVGDVSDSHNMDSDDLVPSLQEVIGTDLLRDVENVLSCNKADHLLTWL</sequence>
<dbReference type="InterPro" id="IPR036020">
    <property type="entry name" value="WW_dom_sf"/>
</dbReference>
<dbReference type="PROSITE" id="PS01159">
    <property type="entry name" value="WW_DOMAIN_1"/>
    <property type="match status" value="1"/>
</dbReference>
<keyword evidence="5" id="KW-0175">Coiled coil</keyword>
<evidence type="ECO:0000256" key="3">
    <source>
        <dbReference type="ARBA" id="ARBA00022490"/>
    </source>
</evidence>
<feature type="region of interest" description="Disordered" evidence="6">
    <location>
        <begin position="103"/>
        <end position="155"/>
    </location>
</feature>
<dbReference type="GO" id="GO:0045944">
    <property type="term" value="P:positive regulation of transcription by RNA polymerase II"/>
    <property type="evidence" value="ECO:0007669"/>
    <property type="project" value="TreeGrafter"/>
</dbReference>
<gene>
    <name evidence="8" type="ORF">C0Q70_21673</name>
</gene>
<keyword evidence="4" id="KW-0539">Nucleus</keyword>
<feature type="region of interest" description="Disordered" evidence="6">
    <location>
        <begin position="1"/>
        <end position="65"/>
    </location>
</feature>
<dbReference type="InterPro" id="IPR001202">
    <property type="entry name" value="WW_dom"/>
</dbReference>
<name>A0A2T7ND71_POMCA</name>
<dbReference type="GO" id="GO:0035329">
    <property type="term" value="P:hippo signaling"/>
    <property type="evidence" value="ECO:0007669"/>
    <property type="project" value="TreeGrafter"/>
</dbReference>
<feature type="region of interest" description="Disordered" evidence="6">
    <location>
        <begin position="212"/>
        <end position="237"/>
    </location>
</feature>
<feature type="compositionally biased region" description="Polar residues" evidence="6">
    <location>
        <begin position="36"/>
        <end position="61"/>
    </location>
</feature>
<dbReference type="GO" id="GO:0005634">
    <property type="term" value="C:nucleus"/>
    <property type="evidence" value="ECO:0007669"/>
    <property type="project" value="UniProtKB-SubCell"/>
</dbReference>
<comment type="subcellular location">
    <subcellularLocation>
        <location evidence="2">Cytoplasm</location>
    </subcellularLocation>
    <subcellularLocation>
        <location evidence="1">Nucleus</location>
    </subcellularLocation>
</comment>
<dbReference type="SMART" id="SM00456">
    <property type="entry name" value="WW"/>
    <property type="match status" value="2"/>
</dbReference>
<dbReference type="PANTHER" id="PTHR17616:SF8">
    <property type="entry name" value="TRANSCRIPTIONAL COACTIVATOR YORKIE"/>
    <property type="match status" value="1"/>
</dbReference>
<dbReference type="STRING" id="400727.A0A2T7ND71"/>
<accession>A0A2T7ND71</accession>